<feature type="region of interest" description="Disordered" evidence="1">
    <location>
        <begin position="22"/>
        <end position="41"/>
    </location>
</feature>
<protein>
    <submittedName>
        <fullName evidence="2">Uncharacterized protein</fullName>
    </submittedName>
</protein>
<evidence type="ECO:0000313" key="3">
    <source>
        <dbReference type="Proteomes" id="UP000777265"/>
    </source>
</evidence>
<name>A0A351U6K5_9BACT</name>
<reference evidence="2" key="2">
    <citation type="submission" date="2020-01" db="EMBL/GenBank/DDBJ databases">
        <authorList>
            <person name="Campanaro S."/>
        </authorList>
    </citation>
    <scope>NUCLEOTIDE SEQUENCE</scope>
    <source>
        <strain evidence="2">AS06rmzACSIP_7</strain>
    </source>
</reference>
<reference evidence="2" key="1">
    <citation type="journal article" date="2020" name="Biotechnol. Biofuels">
        <title>New insights from the biogas microbiome by comprehensive genome-resolved metagenomics of nearly 1600 species originating from multiple anaerobic digesters.</title>
        <authorList>
            <person name="Campanaro S."/>
            <person name="Treu L."/>
            <person name="Rodriguez-R L.M."/>
            <person name="Kovalovszki A."/>
            <person name="Ziels R.M."/>
            <person name="Maus I."/>
            <person name="Zhu X."/>
            <person name="Kougias P.G."/>
            <person name="Basile A."/>
            <person name="Luo G."/>
            <person name="Schluter A."/>
            <person name="Konstantinidis K.T."/>
            <person name="Angelidaki I."/>
        </authorList>
    </citation>
    <scope>NUCLEOTIDE SEQUENCE</scope>
    <source>
        <strain evidence="2">AS06rmzACSIP_7</strain>
    </source>
</reference>
<dbReference type="AlphaFoldDB" id="A0A351U6K5"/>
<gene>
    <name evidence="2" type="ORF">GXY80_11495</name>
</gene>
<proteinExistence type="predicted"/>
<dbReference type="EMBL" id="JAAYEE010000211">
    <property type="protein sequence ID" value="NLW36084.1"/>
    <property type="molecule type" value="Genomic_DNA"/>
</dbReference>
<evidence type="ECO:0000256" key="1">
    <source>
        <dbReference type="SAM" id="MobiDB-lite"/>
    </source>
</evidence>
<evidence type="ECO:0000313" key="2">
    <source>
        <dbReference type="EMBL" id="NLW36084.1"/>
    </source>
</evidence>
<sequence length="161" mass="19241">MDDYENEKPDWRELDRRRDKSRFYGRTEKDEQKERPKDRWQAGRVKQALDKLFMGKKGTVEHEKLYNKIHNSYGSDRFVPTVRKYMEKYGLPDDTSALLLILDTKEQDIICNGIDKLREIYKDLSRRQQEDVRRKLSILAMTDKSVDIRNRAGDVLEAIKE</sequence>
<accession>A0A351U6K5</accession>
<dbReference type="Proteomes" id="UP000777265">
    <property type="component" value="Unassembled WGS sequence"/>
</dbReference>
<organism evidence="2 3">
    <name type="scientific">Syntrophorhabdus aromaticivorans</name>
    <dbReference type="NCBI Taxonomy" id="328301"/>
    <lineage>
        <taxon>Bacteria</taxon>
        <taxon>Pseudomonadati</taxon>
        <taxon>Thermodesulfobacteriota</taxon>
        <taxon>Syntrophorhabdia</taxon>
        <taxon>Syntrophorhabdales</taxon>
        <taxon>Syntrophorhabdaceae</taxon>
        <taxon>Syntrophorhabdus</taxon>
    </lineage>
</organism>
<comment type="caution">
    <text evidence="2">The sequence shown here is derived from an EMBL/GenBank/DDBJ whole genome shotgun (WGS) entry which is preliminary data.</text>
</comment>